<proteinExistence type="predicted"/>
<dbReference type="EMBL" id="CP019343">
    <property type="protein sequence ID" value="ARN75357.1"/>
    <property type="molecule type" value="Genomic_DNA"/>
</dbReference>
<dbReference type="KEGG" id="osg:BST96_15290"/>
<accession>A0A1X9NKI9</accession>
<dbReference type="InterPro" id="IPR032314">
    <property type="entry name" value="DUF4845"/>
</dbReference>
<keyword evidence="3" id="KW-1185">Reference proteome</keyword>
<evidence type="ECO:0000313" key="2">
    <source>
        <dbReference type="EMBL" id="ARN75357.1"/>
    </source>
</evidence>
<dbReference type="Pfam" id="PF16137">
    <property type="entry name" value="DUF4845"/>
    <property type="match status" value="1"/>
</dbReference>
<name>A0A1X9NKI9_9GAMM</name>
<reference evidence="2 3" key="1">
    <citation type="submission" date="2016-11" db="EMBL/GenBank/DDBJ databases">
        <title>Trade-off between light-utilization and light-protection in marine flavobacteria.</title>
        <authorList>
            <person name="Kumagai Y."/>
        </authorList>
    </citation>
    <scope>NUCLEOTIDE SEQUENCE [LARGE SCALE GENOMIC DNA]</scope>
    <source>
        <strain evidence="2 3">NBRC 107125</strain>
    </source>
</reference>
<evidence type="ECO:0000256" key="1">
    <source>
        <dbReference type="SAM" id="Phobius"/>
    </source>
</evidence>
<dbReference type="STRING" id="716816.BST96_15290"/>
<keyword evidence="1" id="KW-1133">Transmembrane helix</keyword>
<sequence>MNSKNHQAGWTVTGLLGFMVLGAFALTCALKLIPVYMEHSSVASAIEQAIDEDAFKGKSTGEIRRKISKSFEMNMVEDTNARAVSISRKKGMTTINANYEKRMPFIANIDIVVKFDDLAYEFRTD</sequence>
<keyword evidence="1" id="KW-0472">Membrane</keyword>
<organism evidence="2 3">
    <name type="scientific">Oceanicoccus sagamiensis</name>
    <dbReference type="NCBI Taxonomy" id="716816"/>
    <lineage>
        <taxon>Bacteria</taxon>
        <taxon>Pseudomonadati</taxon>
        <taxon>Pseudomonadota</taxon>
        <taxon>Gammaproteobacteria</taxon>
        <taxon>Cellvibrionales</taxon>
        <taxon>Spongiibacteraceae</taxon>
        <taxon>Oceanicoccus</taxon>
    </lineage>
</organism>
<dbReference type="AlphaFoldDB" id="A0A1X9NKI9"/>
<evidence type="ECO:0008006" key="4">
    <source>
        <dbReference type="Google" id="ProtNLM"/>
    </source>
</evidence>
<gene>
    <name evidence="2" type="ORF">BST96_15290</name>
</gene>
<dbReference type="RefSeq" id="WP_085759533.1">
    <property type="nucleotide sequence ID" value="NZ_CP019343.1"/>
</dbReference>
<dbReference type="OrthoDB" id="6367393at2"/>
<keyword evidence="1" id="KW-0812">Transmembrane</keyword>
<protein>
    <recommendedName>
        <fullName evidence="4">DUF4845 domain-containing protein</fullName>
    </recommendedName>
</protein>
<feature type="transmembrane region" description="Helical" evidence="1">
    <location>
        <begin position="12"/>
        <end position="33"/>
    </location>
</feature>
<evidence type="ECO:0000313" key="3">
    <source>
        <dbReference type="Proteomes" id="UP000193450"/>
    </source>
</evidence>
<dbReference type="Proteomes" id="UP000193450">
    <property type="component" value="Chromosome"/>
</dbReference>